<dbReference type="CDD" id="cd03216">
    <property type="entry name" value="ABC_Carb_Monos_I"/>
    <property type="match status" value="1"/>
</dbReference>
<keyword evidence="6" id="KW-0547">Nucleotide-binding</keyword>
<evidence type="ECO:0000256" key="3">
    <source>
        <dbReference type="ARBA" id="ARBA00022475"/>
    </source>
</evidence>
<reference evidence="11 12" key="1">
    <citation type="submission" date="2015-03" db="EMBL/GenBank/DDBJ databases">
        <authorList>
            <person name="Lepp D."/>
            <person name="Hassan Y.I."/>
            <person name="Li X.-Z."/>
            <person name="Zhou T."/>
        </authorList>
    </citation>
    <scope>NUCLEOTIDE SEQUENCE [LARGE SCALE GENOMIC DNA]</scope>
    <source>
        <strain evidence="11 12">Cr7-05</strain>
    </source>
</reference>
<keyword evidence="4" id="KW-0762">Sugar transport</keyword>
<keyword evidence="7 11" id="KW-0067">ATP-binding</keyword>
<evidence type="ECO:0000256" key="4">
    <source>
        <dbReference type="ARBA" id="ARBA00022597"/>
    </source>
</evidence>
<keyword evidence="3" id="KW-1003">Cell membrane</keyword>
<evidence type="ECO:0000256" key="8">
    <source>
        <dbReference type="ARBA" id="ARBA00022967"/>
    </source>
</evidence>
<evidence type="ECO:0000256" key="2">
    <source>
        <dbReference type="ARBA" id="ARBA00022448"/>
    </source>
</evidence>
<comment type="caution">
    <text evidence="11">The sequence shown here is derived from an EMBL/GenBank/DDBJ whole genome shotgun (WGS) entry which is preliminary data.</text>
</comment>
<dbReference type="SUPFAM" id="SSF52540">
    <property type="entry name" value="P-loop containing nucleoside triphosphate hydrolases"/>
    <property type="match status" value="2"/>
</dbReference>
<dbReference type="RefSeq" id="WP_046170111.1">
    <property type="nucleotide sequence ID" value="NZ_FOMB01000021.1"/>
</dbReference>
<keyword evidence="8" id="KW-1278">Translocase</keyword>
<gene>
    <name evidence="11" type="ORF">WH91_06110</name>
</gene>
<accession>A0ABR5E1A1</accession>
<dbReference type="Pfam" id="PF00005">
    <property type="entry name" value="ABC_tran"/>
    <property type="match status" value="2"/>
</dbReference>
<evidence type="ECO:0000313" key="11">
    <source>
        <dbReference type="EMBL" id="KKC33895.1"/>
    </source>
</evidence>
<dbReference type="EMBL" id="LAPV01000074">
    <property type="protein sequence ID" value="KKC33895.1"/>
    <property type="molecule type" value="Genomic_DNA"/>
</dbReference>
<keyword evidence="12" id="KW-1185">Reference proteome</keyword>
<dbReference type="InterPro" id="IPR017871">
    <property type="entry name" value="ABC_transporter-like_CS"/>
</dbReference>
<evidence type="ECO:0000256" key="7">
    <source>
        <dbReference type="ARBA" id="ARBA00022840"/>
    </source>
</evidence>
<dbReference type="Gene3D" id="3.40.50.300">
    <property type="entry name" value="P-loop containing nucleotide triphosphate hydrolases"/>
    <property type="match status" value="2"/>
</dbReference>
<evidence type="ECO:0000256" key="5">
    <source>
        <dbReference type="ARBA" id="ARBA00022737"/>
    </source>
</evidence>
<dbReference type="SMART" id="SM00382">
    <property type="entry name" value="AAA"/>
    <property type="match status" value="2"/>
</dbReference>
<keyword evidence="2" id="KW-0813">Transport</keyword>
<dbReference type="PANTHER" id="PTHR43790">
    <property type="entry name" value="CARBOHYDRATE TRANSPORT ATP-BINDING PROTEIN MG119-RELATED"/>
    <property type="match status" value="1"/>
</dbReference>
<feature type="domain" description="ABC transporter" evidence="10">
    <location>
        <begin position="16"/>
        <end position="252"/>
    </location>
</feature>
<evidence type="ECO:0000256" key="1">
    <source>
        <dbReference type="ARBA" id="ARBA00005417"/>
    </source>
</evidence>
<dbReference type="InterPro" id="IPR003439">
    <property type="entry name" value="ABC_transporter-like_ATP-bd"/>
</dbReference>
<evidence type="ECO:0000259" key="10">
    <source>
        <dbReference type="PROSITE" id="PS50893"/>
    </source>
</evidence>
<name>A0ABR5E1A1_9HYPH</name>
<dbReference type="InterPro" id="IPR003593">
    <property type="entry name" value="AAA+_ATPase"/>
</dbReference>
<feature type="domain" description="ABC transporter" evidence="10">
    <location>
        <begin position="265"/>
        <end position="509"/>
    </location>
</feature>
<dbReference type="GO" id="GO:0005524">
    <property type="term" value="F:ATP binding"/>
    <property type="evidence" value="ECO:0007669"/>
    <property type="project" value="UniProtKB-KW"/>
</dbReference>
<dbReference type="Proteomes" id="UP000033519">
    <property type="component" value="Unassembled WGS sequence"/>
</dbReference>
<dbReference type="InterPro" id="IPR050107">
    <property type="entry name" value="ABC_carbohydrate_import_ATPase"/>
</dbReference>
<dbReference type="CDD" id="cd03215">
    <property type="entry name" value="ABC_Carb_Monos_II"/>
    <property type="match status" value="1"/>
</dbReference>
<dbReference type="PROSITE" id="PS00211">
    <property type="entry name" value="ABC_TRANSPORTER_1"/>
    <property type="match status" value="1"/>
</dbReference>
<dbReference type="PANTHER" id="PTHR43790:SF3">
    <property type="entry name" value="D-ALLOSE IMPORT ATP-BINDING PROTEIN ALSA-RELATED"/>
    <property type="match status" value="1"/>
</dbReference>
<dbReference type="InterPro" id="IPR027417">
    <property type="entry name" value="P-loop_NTPase"/>
</dbReference>
<evidence type="ECO:0000256" key="6">
    <source>
        <dbReference type="ARBA" id="ARBA00022741"/>
    </source>
</evidence>
<evidence type="ECO:0000256" key="9">
    <source>
        <dbReference type="ARBA" id="ARBA00023136"/>
    </source>
</evidence>
<keyword evidence="5" id="KW-0677">Repeat</keyword>
<keyword evidence="9" id="KW-0472">Membrane</keyword>
<evidence type="ECO:0000313" key="12">
    <source>
        <dbReference type="Proteomes" id="UP000033519"/>
    </source>
</evidence>
<protein>
    <submittedName>
        <fullName evidence="11">Sugar ABC transporter ATP-binding protein</fullName>
    </submittedName>
</protein>
<sequence>MGGRAMIELAAKPIAVEMAAISKRFGGVHALREVSFSARSGEIHALLGENGAGKSTILKTLRGVQAPDSGTITIGGEVFDRLTPHVARQKGIGMIFQEMSLVPTLSVAQNVFLANELLTSAGLIDDRAMERRSAEIFGSMGVSINPAAIVADLSTGQQQLTEIAKALSQNAAVLVLDEPTSALTAGEVDILFGLLRRLRAEGKAIVYVSHRMDEIFRIADHATVLRDGRLIDSRPIADYTLATLIADIMGKATRDLSEFTTASTAQDEVILRVEHLSSKLRHGGDVSFSLRRGEVLGIAGLLGAGRSRLARMLFGLEPIAGGTITLRGRTTTIGSPKQATELGLALVPEDRRRQGLVLAHSIQDNIELPILKRLGSSPFVDLFKSRATTDDLIKRLAIKTVSREAAANSLSGGNQQKIVIGKWLATDPDILIMDEPTAGIDIGSKGEVLRLVRELAAEGKSIIFISSELAELMAVSDSIAVMSGGRLVETVDKADLLSSPGDAAELRAEQKLQLIVQRGGNHG</sequence>
<proteinExistence type="inferred from homology"/>
<comment type="similarity">
    <text evidence="1">Belongs to the ABC transporter superfamily.</text>
</comment>
<organism evidence="11 12">
    <name type="scientific">Devosia psychrophila</name>
    <dbReference type="NCBI Taxonomy" id="728005"/>
    <lineage>
        <taxon>Bacteria</taxon>
        <taxon>Pseudomonadati</taxon>
        <taxon>Pseudomonadota</taxon>
        <taxon>Alphaproteobacteria</taxon>
        <taxon>Hyphomicrobiales</taxon>
        <taxon>Devosiaceae</taxon>
        <taxon>Devosia</taxon>
    </lineage>
</organism>
<dbReference type="PROSITE" id="PS50893">
    <property type="entry name" value="ABC_TRANSPORTER_2"/>
    <property type="match status" value="2"/>
</dbReference>